<dbReference type="AlphaFoldDB" id="A0A0R2C4T0"/>
<name>A0A0R2C4T0_9LACO</name>
<feature type="transmembrane region" description="Helical" evidence="1">
    <location>
        <begin position="86"/>
        <end position="109"/>
    </location>
</feature>
<comment type="caution">
    <text evidence="2">The sequence shown here is derived from an EMBL/GenBank/DDBJ whole genome shotgun (WGS) entry which is preliminary data.</text>
</comment>
<feature type="transmembrane region" description="Helical" evidence="1">
    <location>
        <begin position="46"/>
        <end position="66"/>
    </location>
</feature>
<dbReference type="STRING" id="1423810.FD19_GL000818"/>
<dbReference type="PANTHER" id="PTHR34980">
    <property type="entry name" value="INNER MEMBRANE PROTEIN-RELATED-RELATED"/>
    <property type="match status" value="1"/>
</dbReference>
<feature type="transmembrane region" description="Helical" evidence="1">
    <location>
        <begin position="121"/>
        <end position="140"/>
    </location>
</feature>
<dbReference type="PATRIC" id="fig|1423810.4.peg.846"/>
<dbReference type="GO" id="GO:0005886">
    <property type="term" value="C:plasma membrane"/>
    <property type="evidence" value="ECO:0007669"/>
    <property type="project" value="TreeGrafter"/>
</dbReference>
<protein>
    <recommendedName>
        <fullName evidence="4">DUF805 domain-containing protein</fullName>
    </recommendedName>
</protein>
<dbReference type="EMBL" id="AYZK01000014">
    <property type="protein sequence ID" value="KRM86346.1"/>
    <property type="molecule type" value="Genomic_DNA"/>
</dbReference>
<keyword evidence="1" id="KW-0812">Transmembrane</keyword>
<dbReference type="PANTHER" id="PTHR34980:SF2">
    <property type="entry name" value="INNER MEMBRANE PROTEIN YHAH-RELATED"/>
    <property type="match status" value="1"/>
</dbReference>
<dbReference type="Proteomes" id="UP000051789">
    <property type="component" value="Unassembled WGS sequence"/>
</dbReference>
<evidence type="ECO:0000313" key="3">
    <source>
        <dbReference type="Proteomes" id="UP000051789"/>
    </source>
</evidence>
<organism evidence="2 3">
    <name type="scientific">Lacticaseibacillus thailandensis DSM 22698 = JCM 13996</name>
    <dbReference type="NCBI Taxonomy" id="1423810"/>
    <lineage>
        <taxon>Bacteria</taxon>
        <taxon>Bacillati</taxon>
        <taxon>Bacillota</taxon>
        <taxon>Bacilli</taxon>
        <taxon>Lactobacillales</taxon>
        <taxon>Lactobacillaceae</taxon>
        <taxon>Lacticaseibacillus</taxon>
    </lineage>
</organism>
<dbReference type="Pfam" id="PF05656">
    <property type="entry name" value="DUF805"/>
    <property type="match status" value="1"/>
</dbReference>
<proteinExistence type="predicted"/>
<feature type="transmembrane region" description="Helical" evidence="1">
    <location>
        <begin position="17"/>
        <end position="34"/>
    </location>
</feature>
<keyword evidence="1" id="KW-1133">Transmembrane helix</keyword>
<gene>
    <name evidence="2" type="ORF">FD19_GL000818</name>
</gene>
<keyword evidence="3" id="KW-1185">Reference proteome</keyword>
<evidence type="ECO:0000313" key="2">
    <source>
        <dbReference type="EMBL" id="KRM86346.1"/>
    </source>
</evidence>
<evidence type="ECO:0008006" key="4">
    <source>
        <dbReference type="Google" id="ProtNLM"/>
    </source>
</evidence>
<sequence length="172" mass="18752">MATKSNHCEQDYAHNRYYGATGLTAIAAFFANYVNFKGRSRRSEYWYMSLWLYLLSIILVLGMVLILSGYATGIQGNAATALGRTLGVGVGVILVAIVIYAFAIFLPSLTLLVRRYRDAGCPWWVLMIQYGVMGAGAVIWGYPSDAFNALSIISGLVTLVITLLPSRIPAGN</sequence>
<feature type="transmembrane region" description="Helical" evidence="1">
    <location>
        <begin position="146"/>
        <end position="164"/>
    </location>
</feature>
<keyword evidence="1" id="KW-0472">Membrane</keyword>
<dbReference type="InterPro" id="IPR008523">
    <property type="entry name" value="DUF805"/>
</dbReference>
<evidence type="ECO:0000256" key="1">
    <source>
        <dbReference type="SAM" id="Phobius"/>
    </source>
</evidence>
<accession>A0A0R2C4T0</accession>
<dbReference type="RefSeq" id="WP_056969912.1">
    <property type="nucleotide sequence ID" value="NZ_AYZK01000014.1"/>
</dbReference>
<reference evidence="2 3" key="1">
    <citation type="journal article" date="2015" name="Genome Announc.">
        <title>Expanding the biotechnology potential of lactobacilli through comparative genomics of 213 strains and associated genera.</title>
        <authorList>
            <person name="Sun Z."/>
            <person name="Harris H.M."/>
            <person name="McCann A."/>
            <person name="Guo C."/>
            <person name="Argimon S."/>
            <person name="Zhang W."/>
            <person name="Yang X."/>
            <person name="Jeffery I.B."/>
            <person name="Cooney J.C."/>
            <person name="Kagawa T.F."/>
            <person name="Liu W."/>
            <person name="Song Y."/>
            <person name="Salvetti E."/>
            <person name="Wrobel A."/>
            <person name="Rasinkangas P."/>
            <person name="Parkhill J."/>
            <person name="Rea M.C."/>
            <person name="O'Sullivan O."/>
            <person name="Ritari J."/>
            <person name="Douillard F.P."/>
            <person name="Paul Ross R."/>
            <person name="Yang R."/>
            <person name="Briner A.E."/>
            <person name="Felis G.E."/>
            <person name="de Vos W.M."/>
            <person name="Barrangou R."/>
            <person name="Klaenhammer T.R."/>
            <person name="Caufield P.W."/>
            <person name="Cui Y."/>
            <person name="Zhang H."/>
            <person name="O'Toole P.W."/>
        </authorList>
    </citation>
    <scope>NUCLEOTIDE SEQUENCE [LARGE SCALE GENOMIC DNA]</scope>
    <source>
        <strain evidence="2 3">DSM 22698</strain>
    </source>
</reference>